<gene>
    <name evidence="1" type="ORF">S12H4_62193</name>
</gene>
<sequence>SKRKNTKAAIAILKNPRSLNFERKVRIKSKLPRTNQVTPHT</sequence>
<name>X1VG00_9ZZZZ</name>
<evidence type="ECO:0000313" key="1">
    <source>
        <dbReference type="EMBL" id="GAJ17017.1"/>
    </source>
</evidence>
<organism evidence="1">
    <name type="scientific">marine sediment metagenome</name>
    <dbReference type="NCBI Taxonomy" id="412755"/>
    <lineage>
        <taxon>unclassified sequences</taxon>
        <taxon>metagenomes</taxon>
        <taxon>ecological metagenomes</taxon>
    </lineage>
</organism>
<protein>
    <submittedName>
        <fullName evidence="1">Uncharacterized protein</fullName>
    </submittedName>
</protein>
<comment type="caution">
    <text evidence="1">The sequence shown here is derived from an EMBL/GenBank/DDBJ whole genome shotgun (WGS) entry which is preliminary data.</text>
</comment>
<accession>X1VG00</accession>
<reference evidence="1" key="1">
    <citation type="journal article" date="2014" name="Front. Microbiol.">
        <title>High frequency of phylogenetically diverse reductive dehalogenase-homologous genes in deep subseafloor sedimentary metagenomes.</title>
        <authorList>
            <person name="Kawai M."/>
            <person name="Futagami T."/>
            <person name="Toyoda A."/>
            <person name="Takaki Y."/>
            <person name="Nishi S."/>
            <person name="Hori S."/>
            <person name="Arai W."/>
            <person name="Tsubouchi T."/>
            <person name="Morono Y."/>
            <person name="Uchiyama I."/>
            <person name="Ito T."/>
            <person name="Fujiyama A."/>
            <person name="Inagaki F."/>
            <person name="Takami H."/>
        </authorList>
    </citation>
    <scope>NUCLEOTIDE SEQUENCE</scope>
    <source>
        <strain evidence="1">Expedition CK06-06</strain>
    </source>
</reference>
<feature type="non-terminal residue" evidence="1">
    <location>
        <position position="1"/>
    </location>
</feature>
<proteinExistence type="predicted"/>
<dbReference type="EMBL" id="BARW01041601">
    <property type="protein sequence ID" value="GAJ17017.1"/>
    <property type="molecule type" value="Genomic_DNA"/>
</dbReference>
<dbReference type="AlphaFoldDB" id="X1VG00"/>